<feature type="transmembrane region" description="Helical" evidence="1">
    <location>
        <begin position="182"/>
        <end position="203"/>
    </location>
</feature>
<dbReference type="OrthoDB" id="5192245at2"/>
<name>A0A402A131_9CHLR</name>
<comment type="caution">
    <text evidence="2">The sequence shown here is derived from an EMBL/GenBank/DDBJ whole genome shotgun (WGS) entry which is preliminary data.</text>
</comment>
<dbReference type="Proteomes" id="UP000287352">
    <property type="component" value="Unassembled WGS sequence"/>
</dbReference>
<keyword evidence="1" id="KW-0472">Membrane</keyword>
<feature type="transmembrane region" description="Helical" evidence="1">
    <location>
        <begin position="35"/>
        <end position="55"/>
    </location>
</feature>
<accession>A0A402A131</accession>
<protein>
    <recommendedName>
        <fullName evidence="4">DUF624 domain-containing protein</fullName>
    </recommendedName>
</protein>
<evidence type="ECO:0000313" key="2">
    <source>
        <dbReference type="EMBL" id="GCE12766.1"/>
    </source>
</evidence>
<dbReference type="RefSeq" id="WP_126580356.1">
    <property type="nucleotide sequence ID" value="NZ_BIFR01000001.1"/>
</dbReference>
<organism evidence="2 3">
    <name type="scientific">Tengunoibacter tsumagoiensis</name>
    <dbReference type="NCBI Taxonomy" id="2014871"/>
    <lineage>
        <taxon>Bacteria</taxon>
        <taxon>Bacillati</taxon>
        <taxon>Chloroflexota</taxon>
        <taxon>Ktedonobacteria</taxon>
        <taxon>Ktedonobacterales</taxon>
        <taxon>Dictyobacteraceae</taxon>
        <taxon>Tengunoibacter</taxon>
    </lineage>
</organism>
<reference evidence="3" key="1">
    <citation type="submission" date="2018-12" db="EMBL/GenBank/DDBJ databases">
        <title>Tengunoibacter tsumagoiensis gen. nov., sp. nov., Dictyobacter kobayashii sp. nov., D. alpinus sp. nov., and D. joshuensis sp. nov. and description of Dictyobacteraceae fam. nov. within the order Ktedonobacterales isolated from Tengu-no-mugimeshi.</title>
        <authorList>
            <person name="Wang C.M."/>
            <person name="Zheng Y."/>
            <person name="Sakai Y."/>
            <person name="Toyoda A."/>
            <person name="Minakuchi Y."/>
            <person name="Abe K."/>
            <person name="Yokota A."/>
            <person name="Yabe S."/>
        </authorList>
    </citation>
    <scope>NUCLEOTIDE SEQUENCE [LARGE SCALE GENOMIC DNA]</scope>
    <source>
        <strain evidence="3">Uno3</strain>
    </source>
</reference>
<sequence>MLQEQVYSELEGRDSEVRHPIWGAFLLLKENLERIMLLNIGWGLQLFPALVALAFPDLPLWLRAGFFVYSAFASVLAGGTLYAVIARLSAGEDLHRQLIWDELRRCVRPCFRSLIPLYSLCALLLWLIVLLPAQFLPGSALAQFALLCLLFCSIYWGPILIHSNDLSWFALLKESGKMVWRAPYQTLLVGLVIGVILVCAIATVAGFFLLAPGLVVTLQLHTYQLYGVARRRK</sequence>
<keyword evidence="3" id="KW-1185">Reference proteome</keyword>
<gene>
    <name evidence="2" type="ORF">KTT_26250</name>
</gene>
<evidence type="ECO:0000256" key="1">
    <source>
        <dbReference type="SAM" id="Phobius"/>
    </source>
</evidence>
<dbReference type="AlphaFoldDB" id="A0A402A131"/>
<keyword evidence="1" id="KW-0812">Transmembrane</keyword>
<evidence type="ECO:0000313" key="3">
    <source>
        <dbReference type="Proteomes" id="UP000287352"/>
    </source>
</evidence>
<proteinExistence type="predicted"/>
<dbReference type="EMBL" id="BIFR01000001">
    <property type="protein sequence ID" value="GCE12766.1"/>
    <property type="molecule type" value="Genomic_DNA"/>
</dbReference>
<feature type="transmembrane region" description="Helical" evidence="1">
    <location>
        <begin position="111"/>
        <end position="135"/>
    </location>
</feature>
<feature type="transmembrane region" description="Helical" evidence="1">
    <location>
        <begin position="141"/>
        <end position="161"/>
    </location>
</feature>
<evidence type="ECO:0008006" key="4">
    <source>
        <dbReference type="Google" id="ProtNLM"/>
    </source>
</evidence>
<feature type="transmembrane region" description="Helical" evidence="1">
    <location>
        <begin position="67"/>
        <end position="90"/>
    </location>
</feature>
<keyword evidence="1" id="KW-1133">Transmembrane helix</keyword>